<dbReference type="Proteomes" id="UP000636709">
    <property type="component" value="Unassembled WGS sequence"/>
</dbReference>
<name>A0A835ATW8_9POAL</name>
<dbReference type="EMBL" id="JACEFO010002182">
    <property type="protein sequence ID" value="KAF8675491.1"/>
    <property type="molecule type" value="Genomic_DNA"/>
</dbReference>
<keyword evidence="2" id="KW-1185">Reference proteome</keyword>
<dbReference type="OrthoDB" id="708772at2759"/>
<organism evidence="1 2">
    <name type="scientific">Digitaria exilis</name>
    <dbReference type="NCBI Taxonomy" id="1010633"/>
    <lineage>
        <taxon>Eukaryota</taxon>
        <taxon>Viridiplantae</taxon>
        <taxon>Streptophyta</taxon>
        <taxon>Embryophyta</taxon>
        <taxon>Tracheophyta</taxon>
        <taxon>Spermatophyta</taxon>
        <taxon>Magnoliopsida</taxon>
        <taxon>Liliopsida</taxon>
        <taxon>Poales</taxon>
        <taxon>Poaceae</taxon>
        <taxon>PACMAD clade</taxon>
        <taxon>Panicoideae</taxon>
        <taxon>Panicodae</taxon>
        <taxon>Paniceae</taxon>
        <taxon>Anthephorinae</taxon>
        <taxon>Digitaria</taxon>
    </lineage>
</organism>
<dbReference type="AlphaFoldDB" id="A0A835ATW8"/>
<comment type="caution">
    <text evidence="1">The sequence shown here is derived from an EMBL/GenBank/DDBJ whole genome shotgun (WGS) entry which is preliminary data.</text>
</comment>
<sequence>MSCFVKCLQYDDYWIRPECFGYRIFLNPEVLAILNIEWTKRDTSEPRYSQFAAVSALQRCLPFTNLKKTKMVHLPCNLLLTS</sequence>
<proteinExistence type="predicted"/>
<gene>
    <name evidence="1" type="ORF">HU200_047697</name>
</gene>
<evidence type="ECO:0000313" key="2">
    <source>
        <dbReference type="Proteomes" id="UP000636709"/>
    </source>
</evidence>
<reference evidence="1" key="1">
    <citation type="submission" date="2020-07" db="EMBL/GenBank/DDBJ databases">
        <title>Genome sequence and genetic diversity analysis of an under-domesticated orphan crop, white fonio (Digitaria exilis).</title>
        <authorList>
            <person name="Bennetzen J.L."/>
            <person name="Chen S."/>
            <person name="Ma X."/>
            <person name="Wang X."/>
            <person name="Yssel A.E.J."/>
            <person name="Chaluvadi S.R."/>
            <person name="Johnson M."/>
            <person name="Gangashetty P."/>
            <person name="Hamidou F."/>
            <person name="Sanogo M.D."/>
            <person name="Zwaenepoel A."/>
            <person name="Wallace J."/>
            <person name="Van De Peer Y."/>
            <person name="Van Deynze A."/>
        </authorList>
    </citation>
    <scope>NUCLEOTIDE SEQUENCE</scope>
    <source>
        <tissue evidence="1">Leaves</tissue>
    </source>
</reference>
<accession>A0A835ATW8</accession>
<protein>
    <submittedName>
        <fullName evidence="1">Uncharacterized protein</fullName>
    </submittedName>
</protein>
<evidence type="ECO:0000313" key="1">
    <source>
        <dbReference type="EMBL" id="KAF8675491.1"/>
    </source>
</evidence>